<organism evidence="2 3">
    <name type="scientific">Artemisia annua</name>
    <name type="common">Sweet wormwood</name>
    <dbReference type="NCBI Taxonomy" id="35608"/>
    <lineage>
        <taxon>Eukaryota</taxon>
        <taxon>Viridiplantae</taxon>
        <taxon>Streptophyta</taxon>
        <taxon>Embryophyta</taxon>
        <taxon>Tracheophyta</taxon>
        <taxon>Spermatophyta</taxon>
        <taxon>Magnoliopsida</taxon>
        <taxon>eudicotyledons</taxon>
        <taxon>Gunneridae</taxon>
        <taxon>Pentapetalae</taxon>
        <taxon>asterids</taxon>
        <taxon>campanulids</taxon>
        <taxon>Asterales</taxon>
        <taxon>Asteraceae</taxon>
        <taxon>Asteroideae</taxon>
        <taxon>Anthemideae</taxon>
        <taxon>Artemisiinae</taxon>
        <taxon>Artemisia</taxon>
    </lineage>
</organism>
<proteinExistence type="predicted"/>
<dbReference type="Proteomes" id="UP000245207">
    <property type="component" value="Unassembled WGS sequence"/>
</dbReference>
<sequence length="83" mass="9330">MFVNLFVTLVAHINGDQLPPAFDNGQWCFWNSMGAQPTDYKIMLTMSFYGYRWHHSSYNTRGSSLVCDGFATGNIGCIILRSG</sequence>
<protein>
    <submittedName>
        <fullName evidence="2">Uncharacterized protein</fullName>
    </submittedName>
</protein>
<evidence type="ECO:0000313" key="3">
    <source>
        <dbReference type="Proteomes" id="UP000245207"/>
    </source>
</evidence>
<keyword evidence="3" id="KW-1185">Reference proteome</keyword>
<gene>
    <name evidence="2" type="ORF">CTI12_AA383660</name>
</gene>
<feature type="chain" id="PRO_5015502406" evidence="1">
    <location>
        <begin position="16"/>
        <end position="83"/>
    </location>
</feature>
<dbReference type="AlphaFoldDB" id="A0A2U1MGC1"/>
<keyword evidence="1" id="KW-0732">Signal</keyword>
<feature type="signal peptide" evidence="1">
    <location>
        <begin position="1"/>
        <end position="15"/>
    </location>
</feature>
<evidence type="ECO:0000256" key="1">
    <source>
        <dbReference type="SAM" id="SignalP"/>
    </source>
</evidence>
<comment type="caution">
    <text evidence="2">The sequence shown here is derived from an EMBL/GenBank/DDBJ whole genome shotgun (WGS) entry which is preliminary data.</text>
</comment>
<accession>A0A2U1MGC1</accession>
<evidence type="ECO:0000313" key="2">
    <source>
        <dbReference type="EMBL" id="PWA60278.1"/>
    </source>
</evidence>
<name>A0A2U1MGC1_ARTAN</name>
<dbReference type="EMBL" id="PKPP01005401">
    <property type="protein sequence ID" value="PWA60278.1"/>
    <property type="molecule type" value="Genomic_DNA"/>
</dbReference>
<reference evidence="2 3" key="1">
    <citation type="journal article" date="2018" name="Mol. Plant">
        <title>The genome of Artemisia annua provides insight into the evolution of Asteraceae family and artemisinin biosynthesis.</title>
        <authorList>
            <person name="Shen Q."/>
            <person name="Zhang L."/>
            <person name="Liao Z."/>
            <person name="Wang S."/>
            <person name="Yan T."/>
            <person name="Shi P."/>
            <person name="Liu M."/>
            <person name="Fu X."/>
            <person name="Pan Q."/>
            <person name="Wang Y."/>
            <person name="Lv Z."/>
            <person name="Lu X."/>
            <person name="Zhang F."/>
            <person name="Jiang W."/>
            <person name="Ma Y."/>
            <person name="Chen M."/>
            <person name="Hao X."/>
            <person name="Li L."/>
            <person name="Tang Y."/>
            <person name="Lv G."/>
            <person name="Zhou Y."/>
            <person name="Sun X."/>
            <person name="Brodelius P.E."/>
            <person name="Rose J.K.C."/>
            <person name="Tang K."/>
        </authorList>
    </citation>
    <scope>NUCLEOTIDE SEQUENCE [LARGE SCALE GENOMIC DNA]</scope>
    <source>
        <strain evidence="3">cv. Huhao1</strain>
        <tissue evidence="2">Leaf</tissue>
    </source>
</reference>